<keyword evidence="21" id="KW-1185">Reference proteome</keyword>
<evidence type="ECO:0000256" key="10">
    <source>
        <dbReference type="ARBA" id="ARBA00022679"/>
    </source>
</evidence>
<dbReference type="Pfam" id="PF01148">
    <property type="entry name" value="CTP_transf_1"/>
    <property type="match status" value="1"/>
</dbReference>
<feature type="transmembrane region" description="Helical" evidence="19">
    <location>
        <begin position="6"/>
        <end position="37"/>
    </location>
</feature>
<reference evidence="21" key="1">
    <citation type="submission" date="2016-11" db="EMBL/GenBank/DDBJ databases">
        <authorList>
            <person name="Varghese N."/>
            <person name="Submissions S."/>
        </authorList>
    </citation>
    <scope>NUCLEOTIDE SEQUENCE [LARGE SCALE GENOMIC DNA]</scope>
    <source>
        <strain evidence="21">DSM 18761</strain>
    </source>
</reference>
<evidence type="ECO:0000313" key="20">
    <source>
        <dbReference type="EMBL" id="SHE60710.1"/>
    </source>
</evidence>
<evidence type="ECO:0000256" key="2">
    <source>
        <dbReference type="ARBA" id="ARBA00004651"/>
    </source>
</evidence>
<feature type="transmembrane region" description="Helical" evidence="19">
    <location>
        <begin position="100"/>
        <end position="117"/>
    </location>
</feature>
<dbReference type="UniPathway" id="UPA00557">
    <property type="reaction ID" value="UER00614"/>
</dbReference>
<evidence type="ECO:0000256" key="12">
    <source>
        <dbReference type="ARBA" id="ARBA00022695"/>
    </source>
</evidence>
<dbReference type="PANTHER" id="PTHR46382">
    <property type="entry name" value="PHOSPHATIDATE CYTIDYLYLTRANSFERASE"/>
    <property type="match status" value="1"/>
</dbReference>
<dbReference type="GO" id="GO:0005886">
    <property type="term" value="C:plasma membrane"/>
    <property type="evidence" value="ECO:0007669"/>
    <property type="project" value="UniProtKB-SubCell"/>
</dbReference>
<dbReference type="PANTHER" id="PTHR46382:SF1">
    <property type="entry name" value="PHOSPHATIDATE CYTIDYLYLTRANSFERASE"/>
    <property type="match status" value="1"/>
</dbReference>
<keyword evidence="12 18" id="KW-0548">Nucleotidyltransferase</keyword>
<evidence type="ECO:0000256" key="17">
    <source>
        <dbReference type="ARBA" id="ARBA00023264"/>
    </source>
</evidence>
<keyword evidence="13 19" id="KW-1133">Transmembrane helix</keyword>
<comment type="subcellular location">
    <subcellularLocation>
        <location evidence="2">Cell membrane</location>
        <topology evidence="2">Multi-pass membrane protein</topology>
    </subcellularLocation>
</comment>
<feature type="transmembrane region" description="Helical" evidence="19">
    <location>
        <begin position="73"/>
        <end position="91"/>
    </location>
</feature>
<evidence type="ECO:0000256" key="16">
    <source>
        <dbReference type="ARBA" id="ARBA00023209"/>
    </source>
</evidence>
<evidence type="ECO:0000256" key="1">
    <source>
        <dbReference type="ARBA" id="ARBA00001698"/>
    </source>
</evidence>
<proteinExistence type="inferred from homology"/>
<evidence type="ECO:0000256" key="6">
    <source>
        <dbReference type="ARBA" id="ARBA00012487"/>
    </source>
</evidence>
<dbReference type="RefSeq" id="WP_072967595.1">
    <property type="nucleotide sequence ID" value="NZ_FQUR01000008.1"/>
</dbReference>
<evidence type="ECO:0000256" key="8">
    <source>
        <dbReference type="ARBA" id="ARBA00022475"/>
    </source>
</evidence>
<evidence type="ECO:0000256" key="5">
    <source>
        <dbReference type="ARBA" id="ARBA00010185"/>
    </source>
</evidence>
<dbReference type="GO" id="GO:0004605">
    <property type="term" value="F:phosphatidate cytidylyltransferase activity"/>
    <property type="evidence" value="ECO:0007669"/>
    <property type="project" value="UniProtKB-EC"/>
</dbReference>
<gene>
    <name evidence="20" type="ORF">SAMN02745195_00755</name>
</gene>
<dbReference type="InterPro" id="IPR000374">
    <property type="entry name" value="PC_trans"/>
</dbReference>
<comment type="similarity">
    <text evidence="5 18">Belongs to the CDS family.</text>
</comment>
<evidence type="ECO:0000313" key="21">
    <source>
        <dbReference type="Proteomes" id="UP000184127"/>
    </source>
</evidence>
<comment type="pathway">
    <text evidence="3 18">Phospholipid metabolism; CDP-diacylglycerol biosynthesis; CDP-diacylglycerol from sn-glycerol 3-phosphate: step 3/3.</text>
</comment>
<feature type="transmembrane region" description="Helical" evidence="19">
    <location>
        <begin position="238"/>
        <end position="258"/>
    </location>
</feature>
<dbReference type="EC" id="2.7.7.41" evidence="6 18"/>
<dbReference type="AlphaFoldDB" id="A0A1M4UVT4"/>
<evidence type="ECO:0000256" key="14">
    <source>
        <dbReference type="ARBA" id="ARBA00023098"/>
    </source>
</evidence>
<comment type="pathway">
    <text evidence="4">Lipid metabolism.</text>
</comment>
<dbReference type="GO" id="GO:0016024">
    <property type="term" value="P:CDP-diacylglycerol biosynthetic process"/>
    <property type="evidence" value="ECO:0007669"/>
    <property type="project" value="UniProtKB-UniPathway"/>
</dbReference>
<evidence type="ECO:0000256" key="15">
    <source>
        <dbReference type="ARBA" id="ARBA00023136"/>
    </source>
</evidence>
<feature type="transmembrane region" description="Helical" evidence="19">
    <location>
        <begin position="169"/>
        <end position="188"/>
    </location>
</feature>
<keyword evidence="9" id="KW-0444">Lipid biosynthesis</keyword>
<accession>A0A1M4UVT4</accession>
<feature type="transmembrane region" description="Helical" evidence="19">
    <location>
        <begin position="49"/>
        <end position="67"/>
    </location>
</feature>
<dbReference type="EMBL" id="FQUR01000008">
    <property type="protein sequence ID" value="SHE60710.1"/>
    <property type="molecule type" value="Genomic_DNA"/>
</dbReference>
<dbReference type="PROSITE" id="PS01315">
    <property type="entry name" value="CDS"/>
    <property type="match status" value="1"/>
</dbReference>
<sequence length="259" mass="29301">MLKTRVISAIVGLPILFFILIKGGNMLKIVLVLVSILGLNEFYNATKNIGIRPVKIFGYLSAILLYFLESKIAKVDVLVIITMMLFLLFLTNKKYSLKDYALTLMGIIYIPLFFLYIQKLREMPEGIYIVWFVFIVSWMTDTFAYFIGRFFGKHKLAPTISPKKTIEGGIGGIIGSVISCGLFVWLFPQSNVTIYLSVIIGLFGSIIAQCGDLIASFIKRNCYIKDFGNIIPGHGGILDRFDSILFVSPFIYFIFQYLI</sequence>
<comment type="catalytic activity">
    <reaction evidence="1 18">
        <text>a 1,2-diacyl-sn-glycero-3-phosphate + CTP + H(+) = a CDP-1,2-diacyl-sn-glycerol + diphosphate</text>
        <dbReference type="Rhea" id="RHEA:16229"/>
        <dbReference type="ChEBI" id="CHEBI:15378"/>
        <dbReference type="ChEBI" id="CHEBI:33019"/>
        <dbReference type="ChEBI" id="CHEBI:37563"/>
        <dbReference type="ChEBI" id="CHEBI:58332"/>
        <dbReference type="ChEBI" id="CHEBI:58608"/>
        <dbReference type="EC" id="2.7.7.41"/>
    </reaction>
</comment>
<evidence type="ECO:0000256" key="7">
    <source>
        <dbReference type="ARBA" id="ARBA00019373"/>
    </source>
</evidence>
<evidence type="ECO:0000256" key="11">
    <source>
        <dbReference type="ARBA" id="ARBA00022692"/>
    </source>
</evidence>
<evidence type="ECO:0000256" key="13">
    <source>
        <dbReference type="ARBA" id="ARBA00022989"/>
    </source>
</evidence>
<organism evidence="20 21">
    <name type="scientific">Thermoanaerobacter uzonensis DSM 18761</name>
    <dbReference type="NCBI Taxonomy" id="1123369"/>
    <lineage>
        <taxon>Bacteria</taxon>
        <taxon>Bacillati</taxon>
        <taxon>Bacillota</taxon>
        <taxon>Clostridia</taxon>
        <taxon>Thermoanaerobacterales</taxon>
        <taxon>Thermoanaerobacteraceae</taxon>
        <taxon>Thermoanaerobacter</taxon>
    </lineage>
</organism>
<keyword evidence="15 19" id="KW-0472">Membrane</keyword>
<feature type="transmembrane region" description="Helical" evidence="19">
    <location>
        <begin position="194"/>
        <end position="218"/>
    </location>
</feature>
<dbReference type="Proteomes" id="UP000184127">
    <property type="component" value="Unassembled WGS sequence"/>
</dbReference>
<evidence type="ECO:0000256" key="3">
    <source>
        <dbReference type="ARBA" id="ARBA00005119"/>
    </source>
</evidence>
<evidence type="ECO:0000256" key="18">
    <source>
        <dbReference type="RuleBase" id="RU003938"/>
    </source>
</evidence>
<keyword evidence="8" id="KW-1003">Cell membrane</keyword>
<name>A0A1M4UVT4_9THEO</name>
<protein>
    <recommendedName>
        <fullName evidence="7 18">Phosphatidate cytidylyltransferase</fullName>
        <ecNumber evidence="6 18">2.7.7.41</ecNumber>
    </recommendedName>
</protein>
<keyword evidence="11 18" id="KW-0812">Transmembrane</keyword>
<evidence type="ECO:0000256" key="4">
    <source>
        <dbReference type="ARBA" id="ARBA00005189"/>
    </source>
</evidence>
<evidence type="ECO:0000256" key="19">
    <source>
        <dbReference type="SAM" id="Phobius"/>
    </source>
</evidence>
<feature type="transmembrane region" description="Helical" evidence="19">
    <location>
        <begin position="129"/>
        <end position="148"/>
    </location>
</feature>
<keyword evidence="10 18" id="KW-0808">Transferase</keyword>
<evidence type="ECO:0000256" key="9">
    <source>
        <dbReference type="ARBA" id="ARBA00022516"/>
    </source>
</evidence>
<keyword evidence="14" id="KW-0443">Lipid metabolism</keyword>
<keyword evidence="16" id="KW-0594">Phospholipid biosynthesis</keyword>
<keyword evidence="17" id="KW-1208">Phospholipid metabolism</keyword>